<dbReference type="SMART" id="SM00388">
    <property type="entry name" value="HisKA"/>
    <property type="match status" value="1"/>
</dbReference>
<keyword evidence="13" id="KW-0902">Two-component regulatory system</keyword>
<feature type="domain" description="HAMP" evidence="17">
    <location>
        <begin position="181"/>
        <end position="232"/>
    </location>
</feature>
<evidence type="ECO:0000256" key="14">
    <source>
        <dbReference type="ARBA" id="ARBA00023136"/>
    </source>
</evidence>
<evidence type="ECO:0000256" key="6">
    <source>
        <dbReference type="ARBA" id="ARBA00022553"/>
    </source>
</evidence>
<evidence type="ECO:0000256" key="1">
    <source>
        <dbReference type="ARBA" id="ARBA00000085"/>
    </source>
</evidence>
<feature type="transmembrane region" description="Helical" evidence="15">
    <location>
        <begin position="161"/>
        <end position="180"/>
    </location>
</feature>
<dbReference type="InterPro" id="IPR050980">
    <property type="entry name" value="2C_sensor_his_kinase"/>
</dbReference>
<dbReference type="AlphaFoldDB" id="A0A8J6YY09"/>
<gene>
    <name evidence="18" type="ORF">ICN82_06440</name>
</gene>
<comment type="subcellular location">
    <subcellularLocation>
        <location evidence="2">Cell inner membrane</location>
        <topology evidence="2">Multi-pass membrane protein</topology>
    </subcellularLocation>
</comment>
<evidence type="ECO:0000256" key="3">
    <source>
        <dbReference type="ARBA" id="ARBA00012438"/>
    </source>
</evidence>
<dbReference type="CDD" id="cd00082">
    <property type="entry name" value="HisKA"/>
    <property type="match status" value="1"/>
</dbReference>
<dbReference type="EMBL" id="JACVXA010000012">
    <property type="protein sequence ID" value="MBE3637838.1"/>
    <property type="molecule type" value="Genomic_DNA"/>
</dbReference>
<feature type="domain" description="Histidine kinase" evidence="16">
    <location>
        <begin position="240"/>
        <end position="438"/>
    </location>
</feature>
<dbReference type="Pfam" id="PF00512">
    <property type="entry name" value="HisKA"/>
    <property type="match status" value="1"/>
</dbReference>
<dbReference type="PROSITE" id="PS50885">
    <property type="entry name" value="HAMP"/>
    <property type="match status" value="1"/>
</dbReference>
<proteinExistence type="predicted"/>
<dbReference type="SUPFAM" id="SSF47384">
    <property type="entry name" value="Homodimeric domain of signal transducing histidine kinase"/>
    <property type="match status" value="1"/>
</dbReference>
<dbReference type="GO" id="GO:0000155">
    <property type="term" value="F:phosphorelay sensor kinase activity"/>
    <property type="evidence" value="ECO:0007669"/>
    <property type="project" value="InterPro"/>
</dbReference>
<name>A0A8J6YY09_9RHOB</name>
<dbReference type="PROSITE" id="PS50109">
    <property type="entry name" value="HIS_KIN"/>
    <property type="match status" value="1"/>
</dbReference>
<dbReference type="PRINTS" id="PR00344">
    <property type="entry name" value="BCTRLSENSOR"/>
</dbReference>
<sequence>MAVPSLKPYLPQSLTGRATLILLLPVVILQLVVSVVFIQRHIDDVTAQMSEGVLLELHYLLDEIGDAPTLGEARLVARDLGPKLQIRVTIPAQDELSDGYRWYDLSGWRVISALREGLPEAEVIDLKRSKSSVHMRVPTRYGSVDLRFPRQRISAANPHQLLVLMITTGLLMSAIAYLFLRNQLRPITRLAAAAQAFGKGRHTAYKPSGAREVRAAGLAFLDMRDRIERQIESRTLMLSGISHDLRTPLTRMRLELGLMEESEEVEALTRDVADMERLVNEFLAFARGDALEAPEPVDAAAMLQDFVGRASRGGQPVSLGRCDETGIVQLRPMAVARALDNLVGNAVRYGSHAWVSLEAGRQALILRVEDDGPGIPEAERDQAVKAFARLDPARNQNLPGVGLGLSIAADIARSHGGQLRLGSSASHGGLRADLVLAR</sequence>
<dbReference type="GO" id="GO:0005524">
    <property type="term" value="F:ATP binding"/>
    <property type="evidence" value="ECO:0007669"/>
    <property type="project" value="UniProtKB-KW"/>
</dbReference>
<dbReference type="RefSeq" id="WP_193180890.1">
    <property type="nucleotide sequence ID" value="NZ_JACVXA010000012.1"/>
</dbReference>
<reference evidence="18" key="1">
    <citation type="submission" date="2020-09" db="EMBL/GenBank/DDBJ databases">
        <title>A novel bacterium of genus Mangrovicoccus, isolated from South China Sea.</title>
        <authorList>
            <person name="Huang H."/>
            <person name="Mo K."/>
            <person name="Hu Y."/>
        </authorList>
    </citation>
    <scope>NUCLEOTIDE SEQUENCE</scope>
    <source>
        <strain evidence="18">HB182678</strain>
    </source>
</reference>
<dbReference type="SUPFAM" id="SSF55874">
    <property type="entry name" value="ATPase domain of HSP90 chaperone/DNA topoisomerase II/histidine kinase"/>
    <property type="match status" value="1"/>
</dbReference>
<keyword evidence="14 15" id="KW-0472">Membrane</keyword>
<keyword evidence="11" id="KW-0067">ATP-binding</keyword>
<protein>
    <recommendedName>
        <fullName evidence="3">histidine kinase</fullName>
        <ecNumber evidence="3">2.7.13.3</ecNumber>
    </recommendedName>
</protein>
<dbReference type="InterPro" id="IPR003660">
    <property type="entry name" value="HAMP_dom"/>
</dbReference>
<dbReference type="InterPro" id="IPR036097">
    <property type="entry name" value="HisK_dim/P_sf"/>
</dbReference>
<dbReference type="SMART" id="SM00304">
    <property type="entry name" value="HAMP"/>
    <property type="match status" value="1"/>
</dbReference>
<dbReference type="PANTHER" id="PTHR44936">
    <property type="entry name" value="SENSOR PROTEIN CREC"/>
    <property type="match status" value="1"/>
</dbReference>
<keyword evidence="9" id="KW-0547">Nucleotide-binding</keyword>
<dbReference type="Gene3D" id="1.10.287.130">
    <property type="match status" value="1"/>
</dbReference>
<dbReference type="Gene3D" id="3.30.565.10">
    <property type="entry name" value="Histidine kinase-like ATPase, C-terminal domain"/>
    <property type="match status" value="1"/>
</dbReference>
<evidence type="ECO:0000256" key="9">
    <source>
        <dbReference type="ARBA" id="ARBA00022741"/>
    </source>
</evidence>
<keyword evidence="6" id="KW-0597">Phosphoprotein</keyword>
<evidence type="ECO:0000256" key="15">
    <source>
        <dbReference type="SAM" id="Phobius"/>
    </source>
</evidence>
<evidence type="ECO:0000256" key="2">
    <source>
        <dbReference type="ARBA" id="ARBA00004429"/>
    </source>
</evidence>
<dbReference type="SMART" id="SM00387">
    <property type="entry name" value="HATPase_c"/>
    <property type="match status" value="1"/>
</dbReference>
<dbReference type="InterPro" id="IPR003661">
    <property type="entry name" value="HisK_dim/P_dom"/>
</dbReference>
<evidence type="ECO:0000256" key="7">
    <source>
        <dbReference type="ARBA" id="ARBA00022679"/>
    </source>
</evidence>
<dbReference type="Proteomes" id="UP000609121">
    <property type="component" value="Unassembled WGS sequence"/>
</dbReference>
<dbReference type="Pfam" id="PF02518">
    <property type="entry name" value="HATPase_c"/>
    <property type="match status" value="1"/>
</dbReference>
<dbReference type="InterPro" id="IPR003594">
    <property type="entry name" value="HATPase_dom"/>
</dbReference>
<dbReference type="PANTHER" id="PTHR44936:SF5">
    <property type="entry name" value="SENSOR HISTIDINE KINASE ENVZ"/>
    <property type="match status" value="1"/>
</dbReference>
<evidence type="ECO:0000313" key="18">
    <source>
        <dbReference type="EMBL" id="MBE3637838.1"/>
    </source>
</evidence>
<evidence type="ECO:0000256" key="8">
    <source>
        <dbReference type="ARBA" id="ARBA00022692"/>
    </source>
</evidence>
<accession>A0A8J6YY09</accession>
<keyword evidence="19" id="KW-1185">Reference proteome</keyword>
<dbReference type="Pfam" id="PF00672">
    <property type="entry name" value="HAMP"/>
    <property type="match status" value="1"/>
</dbReference>
<evidence type="ECO:0000259" key="16">
    <source>
        <dbReference type="PROSITE" id="PS50109"/>
    </source>
</evidence>
<keyword evidence="12 15" id="KW-1133">Transmembrane helix</keyword>
<comment type="caution">
    <text evidence="18">The sequence shown here is derived from an EMBL/GenBank/DDBJ whole genome shotgun (WGS) entry which is preliminary data.</text>
</comment>
<evidence type="ECO:0000256" key="10">
    <source>
        <dbReference type="ARBA" id="ARBA00022777"/>
    </source>
</evidence>
<dbReference type="InterPro" id="IPR005467">
    <property type="entry name" value="His_kinase_dom"/>
</dbReference>
<evidence type="ECO:0000256" key="4">
    <source>
        <dbReference type="ARBA" id="ARBA00022475"/>
    </source>
</evidence>
<evidence type="ECO:0000256" key="11">
    <source>
        <dbReference type="ARBA" id="ARBA00022840"/>
    </source>
</evidence>
<keyword evidence="8 15" id="KW-0812">Transmembrane</keyword>
<keyword evidence="7" id="KW-0808">Transferase</keyword>
<keyword evidence="10" id="KW-0418">Kinase</keyword>
<keyword evidence="4" id="KW-1003">Cell membrane</keyword>
<dbReference type="EC" id="2.7.13.3" evidence="3"/>
<organism evidence="18 19">
    <name type="scientific">Mangrovicoccus algicola</name>
    <dbReference type="NCBI Taxonomy" id="2771008"/>
    <lineage>
        <taxon>Bacteria</taxon>
        <taxon>Pseudomonadati</taxon>
        <taxon>Pseudomonadota</taxon>
        <taxon>Alphaproteobacteria</taxon>
        <taxon>Rhodobacterales</taxon>
        <taxon>Paracoccaceae</taxon>
        <taxon>Mangrovicoccus</taxon>
    </lineage>
</organism>
<evidence type="ECO:0000256" key="12">
    <source>
        <dbReference type="ARBA" id="ARBA00022989"/>
    </source>
</evidence>
<dbReference type="InterPro" id="IPR004358">
    <property type="entry name" value="Sig_transdc_His_kin-like_C"/>
</dbReference>
<dbReference type="InterPro" id="IPR036890">
    <property type="entry name" value="HATPase_C_sf"/>
</dbReference>
<keyword evidence="5" id="KW-0997">Cell inner membrane</keyword>
<evidence type="ECO:0000256" key="5">
    <source>
        <dbReference type="ARBA" id="ARBA00022519"/>
    </source>
</evidence>
<evidence type="ECO:0000256" key="13">
    <source>
        <dbReference type="ARBA" id="ARBA00023012"/>
    </source>
</evidence>
<dbReference type="GO" id="GO:0005886">
    <property type="term" value="C:plasma membrane"/>
    <property type="evidence" value="ECO:0007669"/>
    <property type="project" value="UniProtKB-SubCell"/>
</dbReference>
<comment type="catalytic activity">
    <reaction evidence="1">
        <text>ATP + protein L-histidine = ADP + protein N-phospho-L-histidine.</text>
        <dbReference type="EC" id="2.7.13.3"/>
    </reaction>
</comment>
<evidence type="ECO:0000259" key="17">
    <source>
        <dbReference type="PROSITE" id="PS50885"/>
    </source>
</evidence>
<evidence type="ECO:0000313" key="19">
    <source>
        <dbReference type="Proteomes" id="UP000609121"/>
    </source>
</evidence>
<feature type="transmembrane region" description="Helical" evidence="15">
    <location>
        <begin position="20"/>
        <end position="38"/>
    </location>
</feature>